<keyword evidence="1" id="KW-0472">Membrane</keyword>
<dbReference type="HOGENOM" id="CLU_056710_0_0_11"/>
<protein>
    <submittedName>
        <fullName evidence="2">Methyltransferase type 12</fullName>
    </submittedName>
</protein>
<organism evidence="2 3">
    <name type="scientific">Catenulispora acidiphila (strain DSM 44928 / JCM 14897 / NBRC 102108 / NRRL B-24433 / ID139908)</name>
    <dbReference type="NCBI Taxonomy" id="479433"/>
    <lineage>
        <taxon>Bacteria</taxon>
        <taxon>Bacillati</taxon>
        <taxon>Actinomycetota</taxon>
        <taxon>Actinomycetes</taxon>
        <taxon>Catenulisporales</taxon>
        <taxon>Catenulisporaceae</taxon>
        <taxon>Catenulispora</taxon>
    </lineage>
</organism>
<dbReference type="OrthoDB" id="3779937at2"/>
<keyword evidence="2" id="KW-0808">Transferase</keyword>
<dbReference type="RefSeq" id="WP_012787673.1">
    <property type="nucleotide sequence ID" value="NC_013131.1"/>
</dbReference>
<evidence type="ECO:0000313" key="3">
    <source>
        <dbReference type="Proteomes" id="UP000000851"/>
    </source>
</evidence>
<evidence type="ECO:0000256" key="1">
    <source>
        <dbReference type="SAM" id="Phobius"/>
    </source>
</evidence>
<sequence length="371" mass="41395">MRVGATEEPETTRAGAIAARRPAYEADLEDGVERFFEPRRAVCAWCGSGRLRERLHTTDLLQHKPGAFRLDRCLDCGHIFQNPRLNADGLEFYYRDFYDGLGEKSTAGLFAGRGATYRRRAEALLPYTGLNTNTDIDTHALDSWLDVGTGHGHFCEAAREVFPQTAFDGLDFTDGAELAEKAGRVRRGYRGSFVEVAAAVAGTYDVVSMFHYLEHSVEPAMELEAARLALRPGGYLLIEVPDAASRYSRLLGRRWLPWLQPQHLHFLPVRNLRDRLAALGFTVVAEQHAEAHDRVDLLAATWLVLDGIAPRDEVPWLARRPGRGKRAARAMVVMLGIPVLLAATILDRIIPSALIRRLGLSNAYRVVARRD</sequence>
<gene>
    <name evidence="2" type="ordered locus">Caci_3474</name>
</gene>
<dbReference type="GO" id="GO:0008168">
    <property type="term" value="F:methyltransferase activity"/>
    <property type="evidence" value="ECO:0007669"/>
    <property type="project" value="UniProtKB-KW"/>
</dbReference>
<dbReference type="Proteomes" id="UP000000851">
    <property type="component" value="Chromosome"/>
</dbReference>
<keyword evidence="3" id="KW-1185">Reference proteome</keyword>
<feature type="transmembrane region" description="Helical" evidence="1">
    <location>
        <begin position="327"/>
        <end position="346"/>
    </location>
</feature>
<keyword evidence="2" id="KW-0489">Methyltransferase</keyword>
<dbReference type="InParanoid" id="C7Q960"/>
<reference evidence="2 3" key="1">
    <citation type="journal article" date="2009" name="Stand. Genomic Sci.">
        <title>Complete genome sequence of Catenulispora acidiphila type strain (ID 139908).</title>
        <authorList>
            <person name="Copeland A."/>
            <person name="Lapidus A."/>
            <person name="Glavina Del Rio T."/>
            <person name="Nolan M."/>
            <person name="Lucas S."/>
            <person name="Chen F."/>
            <person name="Tice H."/>
            <person name="Cheng J.F."/>
            <person name="Bruce D."/>
            <person name="Goodwin L."/>
            <person name="Pitluck S."/>
            <person name="Mikhailova N."/>
            <person name="Pati A."/>
            <person name="Ivanova N."/>
            <person name="Mavromatis K."/>
            <person name="Chen A."/>
            <person name="Palaniappan K."/>
            <person name="Chain P."/>
            <person name="Land M."/>
            <person name="Hauser L."/>
            <person name="Chang Y.J."/>
            <person name="Jeffries C.D."/>
            <person name="Chertkov O."/>
            <person name="Brettin T."/>
            <person name="Detter J.C."/>
            <person name="Han C."/>
            <person name="Ali Z."/>
            <person name="Tindall B.J."/>
            <person name="Goker M."/>
            <person name="Bristow J."/>
            <person name="Eisen J.A."/>
            <person name="Markowitz V."/>
            <person name="Hugenholtz P."/>
            <person name="Kyrpides N.C."/>
            <person name="Klenk H.P."/>
        </authorList>
    </citation>
    <scope>NUCLEOTIDE SEQUENCE [LARGE SCALE GENOMIC DNA]</scope>
    <source>
        <strain evidence="3">DSM 44928 / JCM 14897 / NBRC 102108 / NRRL B-24433 / ID139908</strain>
    </source>
</reference>
<dbReference type="STRING" id="479433.Caci_3474"/>
<dbReference type="KEGG" id="cai:Caci_3474"/>
<keyword evidence="1" id="KW-1133">Transmembrane helix</keyword>
<dbReference type="Pfam" id="PF13489">
    <property type="entry name" value="Methyltransf_23"/>
    <property type="match status" value="1"/>
</dbReference>
<dbReference type="GO" id="GO:0032259">
    <property type="term" value="P:methylation"/>
    <property type="evidence" value="ECO:0007669"/>
    <property type="project" value="UniProtKB-KW"/>
</dbReference>
<name>C7Q960_CATAD</name>
<dbReference type="CDD" id="cd02440">
    <property type="entry name" value="AdoMet_MTases"/>
    <property type="match status" value="1"/>
</dbReference>
<dbReference type="eggNOG" id="COG2227">
    <property type="taxonomic scope" value="Bacteria"/>
</dbReference>
<dbReference type="AlphaFoldDB" id="C7Q960"/>
<dbReference type="InterPro" id="IPR029063">
    <property type="entry name" value="SAM-dependent_MTases_sf"/>
</dbReference>
<dbReference type="SUPFAM" id="SSF53335">
    <property type="entry name" value="S-adenosyl-L-methionine-dependent methyltransferases"/>
    <property type="match status" value="1"/>
</dbReference>
<dbReference type="EMBL" id="CP001700">
    <property type="protein sequence ID" value="ACU72380.1"/>
    <property type="molecule type" value="Genomic_DNA"/>
</dbReference>
<proteinExistence type="predicted"/>
<accession>C7Q960</accession>
<dbReference type="Gene3D" id="3.40.50.150">
    <property type="entry name" value="Vaccinia Virus protein VP39"/>
    <property type="match status" value="1"/>
</dbReference>
<keyword evidence="1" id="KW-0812">Transmembrane</keyword>
<evidence type="ECO:0000313" key="2">
    <source>
        <dbReference type="EMBL" id="ACU72380.1"/>
    </source>
</evidence>